<feature type="non-terminal residue" evidence="2">
    <location>
        <position position="1"/>
    </location>
</feature>
<gene>
    <name evidence="2" type="ORF">NTEN_LOCUS21130</name>
</gene>
<evidence type="ECO:0000313" key="2">
    <source>
        <dbReference type="EMBL" id="CAB0017015.1"/>
    </source>
</evidence>
<evidence type="ECO:0000256" key="1">
    <source>
        <dbReference type="SAM" id="MobiDB-lite"/>
    </source>
</evidence>
<dbReference type="EMBL" id="CADCXU010030643">
    <property type="protein sequence ID" value="CAB0017015.1"/>
    <property type="molecule type" value="Genomic_DNA"/>
</dbReference>
<evidence type="ECO:0000313" key="3">
    <source>
        <dbReference type="Proteomes" id="UP000479000"/>
    </source>
</evidence>
<dbReference type="AlphaFoldDB" id="A0A6H5HIZ8"/>
<proteinExistence type="predicted"/>
<name>A0A6H5HIZ8_9HEMI</name>
<protein>
    <submittedName>
        <fullName evidence="2">Uncharacterized protein</fullName>
    </submittedName>
</protein>
<feature type="region of interest" description="Disordered" evidence="1">
    <location>
        <begin position="1"/>
        <end position="43"/>
    </location>
</feature>
<accession>A0A6H5HIZ8</accession>
<feature type="compositionally biased region" description="Basic residues" evidence="1">
    <location>
        <begin position="1"/>
        <end position="15"/>
    </location>
</feature>
<dbReference type="Proteomes" id="UP000479000">
    <property type="component" value="Unassembled WGS sequence"/>
</dbReference>
<reference evidence="2 3" key="1">
    <citation type="submission" date="2020-02" db="EMBL/GenBank/DDBJ databases">
        <authorList>
            <person name="Ferguson B K."/>
        </authorList>
    </citation>
    <scope>NUCLEOTIDE SEQUENCE [LARGE SCALE GENOMIC DNA]</scope>
</reference>
<keyword evidence="3" id="KW-1185">Reference proteome</keyword>
<sequence>DRRILRPPTYRRRLGGHAVEPVREEDTKAQHDRPESHPGQPADLFSQRRRWYANAYRQLGQRIRCYVHPDKLRGHDGLLSYDGRSGRERWPFQRFWSSHCPIYCPLRCSKIDQIRPHASDDAHQIVSPAAALATCGVQNARAAADSAYARFCDNADAHSNLALQVNFDFGVLRSI</sequence>
<feature type="compositionally biased region" description="Basic and acidic residues" evidence="1">
    <location>
        <begin position="20"/>
        <end position="36"/>
    </location>
</feature>
<organism evidence="2 3">
    <name type="scientific">Nesidiocoris tenuis</name>
    <dbReference type="NCBI Taxonomy" id="355587"/>
    <lineage>
        <taxon>Eukaryota</taxon>
        <taxon>Metazoa</taxon>
        <taxon>Ecdysozoa</taxon>
        <taxon>Arthropoda</taxon>
        <taxon>Hexapoda</taxon>
        <taxon>Insecta</taxon>
        <taxon>Pterygota</taxon>
        <taxon>Neoptera</taxon>
        <taxon>Paraneoptera</taxon>
        <taxon>Hemiptera</taxon>
        <taxon>Heteroptera</taxon>
        <taxon>Panheteroptera</taxon>
        <taxon>Cimicomorpha</taxon>
        <taxon>Miridae</taxon>
        <taxon>Dicyphina</taxon>
        <taxon>Nesidiocoris</taxon>
    </lineage>
</organism>